<evidence type="ECO:0000256" key="1">
    <source>
        <dbReference type="ARBA" id="ARBA00022801"/>
    </source>
</evidence>
<dbReference type="RefSeq" id="WP_345494804.1">
    <property type="nucleotide sequence ID" value="NZ_BAABJM010000002.1"/>
</dbReference>
<name>A0ABP9K3V5_9NOCA</name>
<comment type="caution">
    <text evidence="4">The sequence shown here is derived from an EMBL/GenBank/DDBJ whole genome shotgun (WGS) entry which is preliminary data.</text>
</comment>
<dbReference type="InterPro" id="IPR029058">
    <property type="entry name" value="AB_hydrolase_fold"/>
</dbReference>
<gene>
    <name evidence="4" type="ORF">GCM10023318_18420</name>
</gene>
<feature type="region of interest" description="Disordered" evidence="2">
    <location>
        <begin position="1"/>
        <end position="25"/>
    </location>
</feature>
<keyword evidence="5" id="KW-1185">Reference proteome</keyword>
<organism evidence="4 5">
    <name type="scientific">Nocardia callitridis</name>
    <dbReference type="NCBI Taxonomy" id="648753"/>
    <lineage>
        <taxon>Bacteria</taxon>
        <taxon>Bacillati</taxon>
        <taxon>Actinomycetota</taxon>
        <taxon>Actinomycetes</taxon>
        <taxon>Mycobacteriales</taxon>
        <taxon>Nocardiaceae</taxon>
        <taxon>Nocardia</taxon>
    </lineage>
</organism>
<sequence length="317" mass="34330">MTEPADQPDLPTASDHTGTLPPDRRWTVTGGADIAVFEWGDPNAEPLVLVHGLTDTHDIWARVATLLADGFRVITYDVRGHGHSEVPAGRCDYRLDRLAEDFFAIVDAASPGTPVHACGHGWGAVQLWEAACDPRANTRVASFTAISGPNLDHLGLWLRAALPIARRRAIDPAWWVRGASTLAPATIARRLATPRARALLVRQLGGAVAVPARVATTWRSDLLAGARIADANVAHHLRKPRLRRTAVPVQLLVDTTDPFVPLSVYGASGRWVDRLWRCAVPADHWLPITEPLLVAEAIANFVDDLRADHAASTPRSG</sequence>
<evidence type="ECO:0000313" key="4">
    <source>
        <dbReference type="EMBL" id="GAA5049478.1"/>
    </source>
</evidence>
<dbReference type="PANTHER" id="PTHR43798">
    <property type="entry name" value="MONOACYLGLYCEROL LIPASE"/>
    <property type="match status" value="1"/>
</dbReference>
<dbReference type="Proteomes" id="UP001500603">
    <property type="component" value="Unassembled WGS sequence"/>
</dbReference>
<dbReference type="SUPFAM" id="SSF53474">
    <property type="entry name" value="alpha/beta-Hydrolases"/>
    <property type="match status" value="1"/>
</dbReference>
<accession>A0ABP9K3V5</accession>
<reference evidence="5" key="1">
    <citation type="journal article" date="2019" name="Int. J. Syst. Evol. Microbiol.">
        <title>The Global Catalogue of Microorganisms (GCM) 10K type strain sequencing project: providing services to taxonomists for standard genome sequencing and annotation.</title>
        <authorList>
            <consortium name="The Broad Institute Genomics Platform"/>
            <consortium name="The Broad Institute Genome Sequencing Center for Infectious Disease"/>
            <person name="Wu L."/>
            <person name="Ma J."/>
        </authorList>
    </citation>
    <scope>NUCLEOTIDE SEQUENCE [LARGE SCALE GENOMIC DNA]</scope>
    <source>
        <strain evidence="5">JCM 18298</strain>
    </source>
</reference>
<evidence type="ECO:0000313" key="5">
    <source>
        <dbReference type="Proteomes" id="UP001500603"/>
    </source>
</evidence>
<protein>
    <submittedName>
        <fullName evidence="4">Alpha/beta fold hydrolase</fullName>
    </submittedName>
</protein>
<dbReference type="PANTHER" id="PTHR43798:SF31">
    <property type="entry name" value="AB HYDROLASE SUPERFAMILY PROTEIN YCLE"/>
    <property type="match status" value="1"/>
</dbReference>
<proteinExistence type="predicted"/>
<dbReference type="EMBL" id="BAABJM010000002">
    <property type="protein sequence ID" value="GAA5049478.1"/>
    <property type="molecule type" value="Genomic_DNA"/>
</dbReference>
<evidence type="ECO:0000256" key="2">
    <source>
        <dbReference type="SAM" id="MobiDB-lite"/>
    </source>
</evidence>
<dbReference type="GO" id="GO:0016787">
    <property type="term" value="F:hydrolase activity"/>
    <property type="evidence" value="ECO:0007669"/>
    <property type="project" value="UniProtKB-KW"/>
</dbReference>
<dbReference type="InterPro" id="IPR000073">
    <property type="entry name" value="AB_hydrolase_1"/>
</dbReference>
<feature type="domain" description="AB hydrolase-1" evidence="3">
    <location>
        <begin position="46"/>
        <end position="291"/>
    </location>
</feature>
<dbReference type="Gene3D" id="3.40.50.1820">
    <property type="entry name" value="alpha/beta hydrolase"/>
    <property type="match status" value="1"/>
</dbReference>
<keyword evidence="1 4" id="KW-0378">Hydrolase</keyword>
<evidence type="ECO:0000259" key="3">
    <source>
        <dbReference type="Pfam" id="PF00561"/>
    </source>
</evidence>
<dbReference type="InterPro" id="IPR050266">
    <property type="entry name" value="AB_hydrolase_sf"/>
</dbReference>
<dbReference type="Pfam" id="PF00561">
    <property type="entry name" value="Abhydrolase_1"/>
    <property type="match status" value="1"/>
</dbReference>